<dbReference type="OrthoDB" id="302708at2759"/>
<organism evidence="2 3">
    <name type="scientific">Stentor coeruleus</name>
    <dbReference type="NCBI Taxonomy" id="5963"/>
    <lineage>
        <taxon>Eukaryota</taxon>
        <taxon>Sar</taxon>
        <taxon>Alveolata</taxon>
        <taxon>Ciliophora</taxon>
        <taxon>Postciliodesmatophora</taxon>
        <taxon>Heterotrichea</taxon>
        <taxon>Heterotrichida</taxon>
        <taxon>Stentoridae</taxon>
        <taxon>Stentor</taxon>
    </lineage>
</organism>
<accession>A0A1R2AT89</accession>
<reference evidence="2 3" key="1">
    <citation type="submission" date="2016-11" db="EMBL/GenBank/DDBJ databases">
        <title>The macronuclear genome of Stentor coeruleus: a giant cell with tiny introns.</title>
        <authorList>
            <person name="Slabodnick M."/>
            <person name="Ruby J.G."/>
            <person name="Reiff S.B."/>
            <person name="Swart E.C."/>
            <person name="Gosai S."/>
            <person name="Prabakaran S."/>
            <person name="Witkowska E."/>
            <person name="Larue G.E."/>
            <person name="Fisher S."/>
            <person name="Freeman R.M."/>
            <person name="Gunawardena J."/>
            <person name="Chu W."/>
            <person name="Stover N.A."/>
            <person name="Gregory B.D."/>
            <person name="Nowacki M."/>
            <person name="Derisi J."/>
            <person name="Roy S.W."/>
            <person name="Marshall W.F."/>
            <person name="Sood P."/>
        </authorList>
    </citation>
    <scope>NUCLEOTIDE SEQUENCE [LARGE SCALE GENOMIC DNA]</scope>
    <source>
        <strain evidence="2">WM001</strain>
    </source>
</reference>
<sequence length="451" mass="52594">MKLSPKKVDTSQLKTLQMKLSPKKVDTSQLKTLLNSFTEDISLNFLERRAKNSSHKPTILEELQDVVEELVDRERDLQSSVEIALSILETNDRLKLKLSITKDKLLHALDKIHHQSIDIQTLQESLLVAETRNEEVNKALIETEELMLLNSAELNRIVRERFHESRPVSNEEEIELIKKEFRLELESIQKRRWKLEKENRQLSEAGIQKDKELHQLKDAYTKLESRFLKTQENYKESEKKRNFLSEEIDRMTSQVNMLTSRCERLKALSDKLEEDLSMSKCMDSENSLKPGMTHHSSLHSELESIADEYDELACKSIMTQGEDSIEDALFMKPCHLHSYTPKTRTSSLFSFRSLSISSGLGVTVFQSAYRKKPPEEYFLLTVQAVKMNSPHIDSVCCVSAQELYDNAIRQGIPFHKWHVWIESQLNLAYVQSLYKKNRRNVWKRYGQKMCL</sequence>
<gene>
    <name evidence="2" type="ORF">SteCoe_35007</name>
</gene>
<comment type="caution">
    <text evidence="2">The sequence shown here is derived from an EMBL/GenBank/DDBJ whole genome shotgun (WGS) entry which is preliminary data.</text>
</comment>
<dbReference type="EMBL" id="MPUH01001442">
    <property type="protein sequence ID" value="OMJ67743.1"/>
    <property type="molecule type" value="Genomic_DNA"/>
</dbReference>
<evidence type="ECO:0000313" key="2">
    <source>
        <dbReference type="EMBL" id="OMJ67743.1"/>
    </source>
</evidence>
<dbReference type="AlphaFoldDB" id="A0A1R2AT89"/>
<evidence type="ECO:0000256" key="1">
    <source>
        <dbReference type="SAM" id="Coils"/>
    </source>
</evidence>
<keyword evidence="3" id="KW-1185">Reference proteome</keyword>
<keyword evidence="1" id="KW-0175">Coiled coil</keyword>
<proteinExistence type="predicted"/>
<dbReference type="Proteomes" id="UP000187209">
    <property type="component" value="Unassembled WGS sequence"/>
</dbReference>
<protein>
    <submittedName>
        <fullName evidence="2">Uncharacterized protein</fullName>
    </submittedName>
</protein>
<evidence type="ECO:0000313" key="3">
    <source>
        <dbReference type="Proteomes" id="UP000187209"/>
    </source>
</evidence>
<name>A0A1R2AT89_9CILI</name>
<feature type="coiled-coil region" evidence="1">
    <location>
        <begin position="178"/>
        <end position="275"/>
    </location>
</feature>